<proteinExistence type="predicted"/>
<name>A0A9N7NH06_STRHE</name>
<keyword evidence="3" id="KW-1185">Reference proteome</keyword>
<dbReference type="GO" id="GO:0016607">
    <property type="term" value="C:nuclear speck"/>
    <property type="evidence" value="ECO:0007669"/>
    <property type="project" value="TreeGrafter"/>
</dbReference>
<evidence type="ECO:0000313" key="3">
    <source>
        <dbReference type="Proteomes" id="UP001153555"/>
    </source>
</evidence>
<comment type="caution">
    <text evidence="2">The sequence shown here is derived from an EMBL/GenBank/DDBJ whole genome shotgun (WGS) entry which is preliminary data.</text>
</comment>
<dbReference type="PANTHER" id="PTHR37723">
    <property type="entry name" value="PROTEIN FAR-RED ELONGATED HYPOCOTYL 1"/>
    <property type="match status" value="1"/>
</dbReference>
<dbReference type="PANTHER" id="PTHR37723:SF1">
    <property type="entry name" value="PROTEIN FAR-RED-ELONGATED HYPOCOTYL 1-LIKE"/>
    <property type="match status" value="1"/>
</dbReference>
<dbReference type="OrthoDB" id="1930763at2759"/>
<dbReference type="InterPro" id="IPR037766">
    <property type="entry name" value="FHY1"/>
</dbReference>
<dbReference type="GO" id="GO:0005737">
    <property type="term" value="C:cytoplasm"/>
    <property type="evidence" value="ECO:0007669"/>
    <property type="project" value="TreeGrafter"/>
</dbReference>
<evidence type="ECO:0000313" key="2">
    <source>
        <dbReference type="EMBL" id="CAA0830517.1"/>
    </source>
</evidence>
<gene>
    <name evidence="2" type="ORF">SHERM_25938</name>
</gene>
<dbReference type="Proteomes" id="UP001153555">
    <property type="component" value="Unassembled WGS sequence"/>
</dbReference>
<dbReference type="EMBL" id="CACSLK010027829">
    <property type="protein sequence ID" value="CAA0830517.1"/>
    <property type="molecule type" value="Genomic_DNA"/>
</dbReference>
<sequence length="184" mass="21070">MEENTIGPDEMNRKRKIEAELVEMPLAKHICWNNQVKKTNPFSRGEGIREKLSVANSLDTVMSYAESSSSTPVGNLEGNPSETKSNATVISYSQIESVRKDLHRLYRDYGLNLSDIYEDYLLEFENDSAYYNSSEDHVSVKDVDEVLDYDVSPESQLVNQDARQGSKPKTIDQEFEEYFSMLMM</sequence>
<organism evidence="2 3">
    <name type="scientific">Striga hermonthica</name>
    <name type="common">Purple witchweed</name>
    <name type="synonym">Buchnera hermonthica</name>
    <dbReference type="NCBI Taxonomy" id="68872"/>
    <lineage>
        <taxon>Eukaryota</taxon>
        <taxon>Viridiplantae</taxon>
        <taxon>Streptophyta</taxon>
        <taxon>Embryophyta</taxon>
        <taxon>Tracheophyta</taxon>
        <taxon>Spermatophyta</taxon>
        <taxon>Magnoliopsida</taxon>
        <taxon>eudicotyledons</taxon>
        <taxon>Gunneridae</taxon>
        <taxon>Pentapetalae</taxon>
        <taxon>asterids</taxon>
        <taxon>lamiids</taxon>
        <taxon>Lamiales</taxon>
        <taxon>Orobanchaceae</taxon>
        <taxon>Buchnereae</taxon>
        <taxon>Striga</taxon>
    </lineage>
</organism>
<protein>
    <submittedName>
        <fullName evidence="2">Uncharacterized protein</fullName>
    </submittedName>
</protein>
<dbReference type="GO" id="GO:0061608">
    <property type="term" value="F:nuclear import signal receptor activity"/>
    <property type="evidence" value="ECO:0007669"/>
    <property type="project" value="TreeGrafter"/>
</dbReference>
<feature type="region of interest" description="Disordered" evidence="1">
    <location>
        <begin position="66"/>
        <end position="85"/>
    </location>
</feature>
<dbReference type="GO" id="GO:0009639">
    <property type="term" value="P:response to red or far red light"/>
    <property type="evidence" value="ECO:0007669"/>
    <property type="project" value="InterPro"/>
</dbReference>
<dbReference type="GO" id="GO:0051457">
    <property type="term" value="P:maintenance of protein location in nucleus"/>
    <property type="evidence" value="ECO:0007669"/>
    <property type="project" value="TreeGrafter"/>
</dbReference>
<evidence type="ECO:0000256" key="1">
    <source>
        <dbReference type="SAM" id="MobiDB-lite"/>
    </source>
</evidence>
<dbReference type="AlphaFoldDB" id="A0A9N7NH06"/>
<reference evidence="2" key="1">
    <citation type="submission" date="2019-12" db="EMBL/GenBank/DDBJ databases">
        <authorList>
            <person name="Scholes J."/>
        </authorList>
    </citation>
    <scope>NUCLEOTIDE SEQUENCE</scope>
</reference>
<accession>A0A9N7NH06</accession>